<keyword evidence="3 7" id="KW-0812">Transmembrane</keyword>
<evidence type="ECO:0000256" key="2">
    <source>
        <dbReference type="ARBA" id="ARBA00008432"/>
    </source>
</evidence>
<organism evidence="9 10">
    <name type="scientific">Sulfurirhabdus autotrophica</name>
    <dbReference type="NCBI Taxonomy" id="1706046"/>
    <lineage>
        <taxon>Bacteria</taxon>
        <taxon>Pseudomonadati</taxon>
        <taxon>Pseudomonadota</taxon>
        <taxon>Betaproteobacteria</taxon>
        <taxon>Nitrosomonadales</taxon>
        <taxon>Sulfuricellaceae</taxon>
        <taxon>Sulfurirhabdus</taxon>
    </lineage>
</organism>
<name>A0A4R3XUK2_9PROT</name>
<evidence type="ECO:0000256" key="3">
    <source>
        <dbReference type="ARBA" id="ARBA00022692"/>
    </source>
</evidence>
<dbReference type="InterPro" id="IPR036259">
    <property type="entry name" value="MFS_trans_sf"/>
</dbReference>
<evidence type="ECO:0000256" key="1">
    <source>
        <dbReference type="ARBA" id="ARBA00004141"/>
    </source>
</evidence>
<feature type="transmembrane region" description="Helical" evidence="7">
    <location>
        <begin position="273"/>
        <end position="294"/>
    </location>
</feature>
<evidence type="ECO:0000256" key="6">
    <source>
        <dbReference type="ARBA" id="ARBA00023136"/>
    </source>
</evidence>
<accession>A0A4R3XUK2</accession>
<dbReference type="Proteomes" id="UP000295367">
    <property type="component" value="Unassembled WGS sequence"/>
</dbReference>
<feature type="transmembrane region" description="Helical" evidence="7">
    <location>
        <begin position="363"/>
        <end position="383"/>
    </location>
</feature>
<dbReference type="GO" id="GO:0015112">
    <property type="term" value="F:nitrate transmembrane transporter activity"/>
    <property type="evidence" value="ECO:0007669"/>
    <property type="project" value="InterPro"/>
</dbReference>
<proteinExistence type="inferred from homology"/>
<keyword evidence="6 7" id="KW-0472">Membrane</keyword>
<dbReference type="Gene3D" id="1.20.1250.20">
    <property type="entry name" value="MFS general substrate transporter like domains"/>
    <property type="match status" value="1"/>
</dbReference>
<feature type="transmembrane region" description="Helical" evidence="7">
    <location>
        <begin position="242"/>
        <end position="261"/>
    </location>
</feature>
<dbReference type="GO" id="GO:0042128">
    <property type="term" value="P:nitrate assimilation"/>
    <property type="evidence" value="ECO:0007669"/>
    <property type="project" value="UniProtKB-KW"/>
</dbReference>
<evidence type="ECO:0000313" key="10">
    <source>
        <dbReference type="Proteomes" id="UP000295367"/>
    </source>
</evidence>
<feature type="transmembrane region" description="Helical" evidence="7">
    <location>
        <begin position="78"/>
        <end position="99"/>
    </location>
</feature>
<dbReference type="SUPFAM" id="SSF103473">
    <property type="entry name" value="MFS general substrate transporter"/>
    <property type="match status" value="1"/>
</dbReference>
<evidence type="ECO:0000256" key="4">
    <source>
        <dbReference type="ARBA" id="ARBA00022989"/>
    </source>
</evidence>
<keyword evidence="4 7" id="KW-1133">Transmembrane helix</keyword>
<protein>
    <submittedName>
        <fullName evidence="9">NNP family nitrate/nitrite transporter-like MFS transporter</fullName>
    </submittedName>
</protein>
<feature type="transmembrane region" description="Helical" evidence="7">
    <location>
        <begin position="211"/>
        <end position="236"/>
    </location>
</feature>
<evidence type="ECO:0000259" key="8">
    <source>
        <dbReference type="PROSITE" id="PS50850"/>
    </source>
</evidence>
<comment type="similarity">
    <text evidence="2">Belongs to the major facilitator superfamily. Nitrate/nitrite porter (TC 2.A.1.8) family.</text>
</comment>
<dbReference type="AlphaFoldDB" id="A0A4R3XUK2"/>
<keyword evidence="5" id="KW-0534">Nitrate assimilation</keyword>
<dbReference type="Pfam" id="PF07690">
    <property type="entry name" value="MFS_1"/>
    <property type="match status" value="1"/>
</dbReference>
<feature type="transmembrane region" description="Helical" evidence="7">
    <location>
        <begin position="168"/>
        <end position="187"/>
    </location>
</feature>
<dbReference type="GO" id="GO:0016020">
    <property type="term" value="C:membrane"/>
    <property type="evidence" value="ECO:0007669"/>
    <property type="project" value="UniProtKB-SubCell"/>
</dbReference>
<evidence type="ECO:0000256" key="5">
    <source>
        <dbReference type="ARBA" id="ARBA00023063"/>
    </source>
</evidence>
<sequence length="403" mass="42804">MKTSFWKAGHPPTLFAAFFYFDLSFMVWVLLGPLGVQIAADLQLSPAQKGLMVATPVLAGALLRFVMGILVDHLKPKMAGIIGQVIVLSALGVAWQLGIHSYQQILLLGVFLGFAGASFAVALPLASRWYPPEHQGTALGIAGAGNSGTVLAALFAPTLAVWYGWNNVFGLAMIPLGVAFAVYMLMAKDSPECPPAKSMSQYMEVLKDKDAWWFMFFYSVTFGGFVGLASSLTIYFHDQYGLSPVVAGYFTAACVFAGSMVRPMGGAFADRVGGIRSLLVMYTLAAIFLVSVSAGPSSQYVALALFVGAMLSLGMGNGAVFQLVPQRFRKEIGVMTGMVGMAGGVGGFYLASSLGYSKQATGSYQIGFLIFAALAVLALVGLLRVKTRWRTTWGAAHLTSAKI</sequence>
<dbReference type="InterPro" id="IPR020846">
    <property type="entry name" value="MFS_dom"/>
</dbReference>
<feature type="transmembrane region" description="Helical" evidence="7">
    <location>
        <begin position="51"/>
        <end position="71"/>
    </location>
</feature>
<comment type="subcellular location">
    <subcellularLocation>
        <location evidence="1">Membrane</location>
        <topology evidence="1">Multi-pass membrane protein</topology>
    </subcellularLocation>
</comment>
<feature type="transmembrane region" description="Helical" evidence="7">
    <location>
        <begin position="332"/>
        <end position="351"/>
    </location>
</feature>
<evidence type="ECO:0000313" key="9">
    <source>
        <dbReference type="EMBL" id="TCV81054.1"/>
    </source>
</evidence>
<comment type="caution">
    <text evidence="9">The sequence shown here is derived from an EMBL/GenBank/DDBJ whole genome shotgun (WGS) entry which is preliminary data.</text>
</comment>
<dbReference type="InterPro" id="IPR044772">
    <property type="entry name" value="NO3_transporter"/>
</dbReference>
<feature type="transmembrane region" description="Helical" evidence="7">
    <location>
        <begin position="12"/>
        <end position="31"/>
    </location>
</feature>
<dbReference type="InterPro" id="IPR011701">
    <property type="entry name" value="MFS"/>
</dbReference>
<feature type="transmembrane region" description="Helical" evidence="7">
    <location>
        <begin position="138"/>
        <end position="162"/>
    </location>
</feature>
<reference evidence="9 10" key="1">
    <citation type="submission" date="2019-03" db="EMBL/GenBank/DDBJ databases">
        <title>Genomic Encyclopedia of Type Strains, Phase IV (KMG-IV): sequencing the most valuable type-strain genomes for metagenomic binning, comparative biology and taxonomic classification.</title>
        <authorList>
            <person name="Goeker M."/>
        </authorList>
    </citation>
    <scope>NUCLEOTIDE SEQUENCE [LARGE SCALE GENOMIC DNA]</scope>
    <source>
        <strain evidence="9 10">DSM 100309</strain>
    </source>
</reference>
<feature type="transmembrane region" description="Helical" evidence="7">
    <location>
        <begin position="300"/>
        <end position="320"/>
    </location>
</feature>
<feature type="transmembrane region" description="Helical" evidence="7">
    <location>
        <begin position="105"/>
        <end position="126"/>
    </location>
</feature>
<dbReference type="EMBL" id="SMCO01000027">
    <property type="protein sequence ID" value="TCV81054.1"/>
    <property type="molecule type" value="Genomic_DNA"/>
</dbReference>
<evidence type="ECO:0000256" key="7">
    <source>
        <dbReference type="SAM" id="Phobius"/>
    </source>
</evidence>
<dbReference type="RefSeq" id="WP_223248149.1">
    <property type="nucleotide sequence ID" value="NZ_BHVT01000005.1"/>
</dbReference>
<dbReference type="CDD" id="cd17341">
    <property type="entry name" value="MFS_NRT2_like"/>
    <property type="match status" value="1"/>
</dbReference>
<dbReference type="PROSITE" id="PS50850">
    <property type="entry name" value="MFS"/>
    <property type="match status" value="1"/>
</dbReference>
<gene>
    <name evidence="9" type="ORF">EDC63_12712</name>
</gene>
<keyword evidence="10" id="KW-1185">Reference proteome</keyword>
<dbReference type="PANTHER" id="PTHR23515">
    <property type="entry name" value="HIGH-AFFINITY NITRATE TRANSPORTER 2.3"/>
    <property type="match status" value="1"/>
</dbReference>
<feature type="domain" description="Major facilitator superfamily (MFS) profile" evidence="8">
    <location>
        <begin position="12"/>
        <end position="390"/>
    </location>
</feature>